<reference evidence="3 4" key="1">
    <citation type="submission" date="2016-05" db="EMBL/GenBank/DDBJ databases">
        <title>Complete genome sequence of a phthalic acid esters degrading Mycobacterium sp. YC-RL4.</title>
        <authorList>
            <person name="Ren L."/>
            <person name="Fan S."/>
            <person name="Ruth N."/>
            <person name="Jia Y."/>
            <person name="Wang J."/>
            <person name="Qiao C."/>
        </authorList>
    </citation>
    <scope>NUCLEOTIDE SEQUENCE [LARGE SCALE GENOMIC DNA]</scope>
    <source>
        <strain evidence="3 4">YC-RL4</strain>
    </source>
</reference>
<evidence type="ECO:0000259" key="2">
    <source>
        <dbReference type="Pfam" id="PF08237"/>
    </source>
</evidence>
<evidence type="ECO:0000313" key="3">
    <source>
        <dbReference type="EMBL" id="ANE78362.1"/>
    </source>
</evidence>
<dbReference type="InterPro" id="IPR013228">
    <property type="entry name" value="PE-PPE_C"/>
</dbReference>
<dbReference type="Pfam" id="PF08237">
    <property type="entry name" value="PE-PPE"/>
    <property type="match status" value="1"/>
</dbReference>
<sequence>MKVLRATAALLFGMSAAMVAPVPATAAPGPGGATVLTLAPAFGPLDADWLRGELFAAPNEVVKVPYNNFPGATNTNNGADKLDQMLHSTPGRKIVAGHSQGAQVADAWLRRYGPTSDIDPATVTFVMTGDLESKYNGCANVPGSGCVAAYGGNGFPDDTPYTVKVIARQYDYFADCPNDLSNADAKKNRSAANLVGGKGELKPVHNDYSGIGLNDPANKTFVEGNATYILGAPATYFLPMVTQQWTPNSQKVGDDARLRPIVESAYTRPMGTLPVPASP</sequence>
<keyword evidence="4" id="KW-1185">Reference proteome</keyword>
<name>A0A172UGR2_9MYCO</name>
<dbReference type="Proteomes" id="UP000077143">
    <property type="component" value="Chromosome"/>
</dbReference>
<evidence type="ECO:0000256" key="1">
    <source>
        <dbReference type="SAM" id="SignalP"/>
    </source>
</evidence>
<feature type="domain" description="PE-PPE" evidence="2">
    <location>
        <begin position="66"/>
        <end position="266"/>
    </location>
</feature>
<dbReference type="OrthoDB" id="4371169at2"/>
<protein>
    <submittedName>
        <fullName evidence="3">PE-PPE domain-containing protein</fullName>
    </submittedName>
</protein>
<keyword evidence="1" id="KW-0732">Signal</keyword>
<gene>
    <name evidence="3" type="ORF">A7U43_02525</name>
</gene>
<dbReference type="SUPFAM" id="SSF53474">
    <property type="entry name" value="alpha/beta-Hydrolases"/>
    <property type="match status" value="1"/>
</dbReference>
<organism evidence="3 4">
    <name type="scientific">Mycobacterium adipatum</name>
    <dbReference type="NCBI Taxonomy" id="1682113"/>
    <lineage>
        <taxon>Bacteria</taxon>
        <taxon>Bacillati</taxon>
        <taxon>Actinomycetota</taxon>
        <taxon>Actinomycetes</taxon>
        <taxon>Mycobacteriales</taxon>
        <taxon>Mycobacteriaceae</taxon>
        <taxon>Mycobacterium</taxon>
    </lineage>
</organism>
<dbReference type="EMBL" id="CP015596">
    <property type="protein sequence ID" value="ANE78362.1"/>
    <property type="molecule type" value="Genomic_DNA"/>
</dbReference>
<dbReference type="KEGG" id="madi:A7U43_02525"/>
<proteinExistence type="predicted"/>
<feature type="chain" id="PRO_5008002047" evidence="1">
    <location>
        <begin position="27"/>
        <end position="279"/>
    </location>
</feature>
<dbReference type="InterPro" id="IPR029058">
    <property type="entry name" value="AB_hydrolase_fold"/>
</dbReference>
<dbReference type="RefSeq" id="WP_067990724.1">
    <property type="nucleotide sequence ID" value="NZ_CP015596.1"/>
</dbReference>
<dbReference type="Gene3D" id="3.40.50.1820">
    <property type="entry name" value="alpha/beta hydrolase"/>
    <property type="match status" value="1"/>
</dbReference>
<evidence type="ECO:0000313" key="4">
    <source>
        <dbReference type="Proteomes" id="UP000077143"/>
    </source>
</evidence>
<dbReference type="STRING" id="1682113.A7U43_02525"/>
<dbReference type="AlphaFoldDB" id="A0A172UGR2"/>
<accession>A0A172UGR2</accession>
<feature type="signal peptide" evidence="1">
    <location>
        <begin position="1"/>
        <end position="26"/>
    </location>
</feature>